<sequence>MGFIAWLIFGLIAGALAKLIVPGDDPGGGGFRGLIVTIGIGIVGAMIGGFIGTAIGWGTVSSFDFRSMALAVAGGIIFLLALRAATGRRTA</sequence>
<keyword evidence="6 7" id="KW-0472">Membrane</keyword>
<evidence type="ECO:0000256" key="4">
    <source>
        <dbReference type="ARBA" id="ARBA00022692"/>
    </source>
</evidence>
<comment type="subcellular location">
    <subcellularLocation>
        <location evidence="1">Cell membrane</location>
        <topology evidence="1">Multi-pass membrane protein</topology>
    </subcellularLocation>
</comment>
<feature type="transmembrane region" description="Helical" evidence="7">
    <location>
        <begin position="67"/>
        <end position="85"/>
    </location>
</feature>
<feature type="transmembrane region" description="Helical" evidence="7">
    <location>
        <begin position="33"/>
        <end position="55"/>
    </location>
</feature>
<evidence type="ECO:0000256" key="6">
    <source>
        <dbReference type="ARBA" id="ARBA00023136"/>
    </source>
</evidence>
<evidence type="ECO:0000313" key="9">
    <source>
        <dbReference type="Proteomes" id="UP001212803"/>
    </source>
</evidence>
<dbReference type="PANTHER" id="PTHR33884">
    <property type="entry name" value="UPF0410 PROTEIN YMGE"/>
    <property type="match status" value="1"/>
</dbReference>
<keyword evidence="9" id="KW-1185">Reference proteome</keyword>
<proteinExistence type="inferred from homology"/>
<evidence type="ECO:0000256" key="7">
    <source>
        <dbReference type="SAM" id="Phobius"/>
    </source>
</evidence>
<dbReference type="Pfam" id="PF04226">
    <property type="entry name" value="Transgly_assoc"/>
    <property type="match status" value="1"/>
</dbReference>
<dbReference type="Proteomes" id="UP001212803">
    <property type="component" value="Chromosome"/>
</dbReference>
<evidence type="ECO:0000256" key="1">
    <source>
        <dbReference type="ARBA" id="ARBA00004651"/>
    </source>
</evidence>
<reference evidence="8 9" key="1">
    <citation type="journal article" date="2023" name="ISME J.">
        <title>Thermophilic Dehalococcoidia with unusual traits shed light on an unexpected past.</title>
        <authorList>
            <person name="Palmer M."/>
            <person name="Covington J.K."/>
            <person name="Zhou E.M."/>
            <person name="Thomas S.C."/>
            <person name="Habib N."/>
            <person name="Seymour C.O."/>
            <person name="Lai D."/>
            <person name="Johnston J."/>
            <person name="Hashimi A."/>
            <person name="Jiao J.Y."/>
            <person name="Muok A.R."/>
            <person name="Liu L."/>
            <person name="Xian W.D."/>
            <person name="Zhi X.Y."/>
            <person name="Li M.M."/>
            <person name="Silva L.P."/>
            <person name="Bowen B.P."/>
            <person name="Louie K."/>
            <person name="Briegel A."/>
            <person name="Pett-Ridge J."/>
            <person name="Weber P.K."/>
            <person name="Tocheva E.I."/>
            <person name="Woyke T."/>
            <person name="Northen T.R."/>
            <person name="Mayali X."/>
            <person name="Li W.J."/>
            <person name="Hedlund B.P."/>
        </authorList>
    </citation>
    <scope>NUCLEOTIDE SEQUENCE [LARGE SCALE GENOMIC DNA]</scope>
    <source>
        <strain evidence="8 9">YIM 72310</strain>
    </source>
</reference>
<keyword evidence="4 7" id="KW-0812">Transmembrane</keyword>
<keyword evidence="3" id="KW-1003">Cell membrane</keyword>
<name>A0ABY7MDU4_9CHLR</name>
<dbReference type="EMBL" id="CP115149">
    <property type="protein sequence ID" value="WBL37353.1"/>
    <property type="molecule type" value="Genomic_DNA"/>
</dbReference>
<organism evidence="8 9">
    <name type="scientific">Tepidiforma flava</name>
    <dbReference type="NCBI Taxonomy" id="3004094"/>
    <lineage>
        <taxon>Bacteria</taxon>
        <taxon>Bacillati</taxon>
        <taxon>Chloroflexota</taxon>
        <taxon>Tepidiformia</taxon>
        <taxon>Tepidiformales</taxon>
        <taxon>Tepidiformaceae</taxon>
        <taxon>Tepidiforma</taxon>
    </lineage>
</organism>
<gene>
    <name evidence="8" type="ORF">O0235_07205</name>
</gene>
<evidence type="ECO:0000256" key="3">
    <source>
        <dbReference type="ARBA" id="ARBA00022475"/>
    </source>
</evidence>
<keyword evidence="5 7" id="KW-1133">Transmembrane helix</keyword>
<comment type="similarity">
    <text evidence="2">Belongs to the UPF0410 family.</text>
</comment>
<protein>
    <submittedName>
        <fullName evidence="8">GlsB/YeaQ/YmgE family stress response membrane protein</fullName>
    </submittedName>
</protein>
<evidence type="ECO:0000256" key="5">
    <source>
        <dbReference type="ARBA" id="ARBA00022989"/>
    </source>
</evidence>
<dbReference type="PANTHER" id="PTHR33884:SF3">
    <property type="entry name" value="UPF0410 PROTEIN YMGE"/>
    <property type="match status" value="1"/>
</dbReference>
<dbReference type="InterPro" id="IPR007341">
    <property type="entry name" value="Transgly_assoc"/>
</dbReference>
<dbReference type="RefSeq" id="WP_270057866.1">
    <property type="nucleotide sequence ID" value="NZ_CP115149.1"/>
</dbReference>
<evidence type="ECO:0000256" key="2">
    <source>
        <dbReference type="ARBA" id="ARBA00011006"/>
    </source>
</evidence>
<accession>A0ABY7MDU4</accession>
<evidence type="ECO:0000313" key="8">
    <source>
        <dbReference type="EMBL" id="WBL37353.1"/>
    </source>
</evidence>